<evidence type="ECO:0000313" key="3">
    <source>
        <dbReference type="EMBL" id="KAF2845911.1"/>
    </source>
</evidence>
<evidence type="ECO:0000259" key="2">
    <source>
        <dbReference type="PROSITE" id="PS50089"/>
    </source>
</evidence>
<proteinExistence type="predicted"/>
<keyword evidence="1" id="KW-0479">Metal-binding</keyword>
<protein>
    <recommendedName>
        <fullName evidence="2">RING-type domain-containing protein</fullName>
    </recommendedName>
</protein>
<dbReference type="EMBL" id="MU006340">
    <property type="protein sequence ID" value="KAF2845911.1"/>
    <property type="molecule type" value="Genomic_DNA"/>
</dbReference>
<dbReference type="Gene3D" id="3.30.40.10">
    <property type="entry name" value="Zinc/RING finger domain, C3HC4 (zinc finger)"/>
    <property type="match status" value="1"/>
</dbReference>
<keyword evidence="4" id="KW-1185">Reference proteome</keyword>
<keyword evidence="1" id="KW-0863">Zinc-finger</keyword>
<evidence type="ECO:0000313" key="4">
    <source>
        <dbReference type="Proteomes" id="UP000799423"/>
    </source>
</evidence>
<name>A0A6A7ARN4_9PLEO</name>
<dbReference type="GO" id="GO:0008270">
    <property type="term" value="F:zinc ion binding"/>
    <property type="evidence" value="ECO:0007669"/>
    <property type="project" value="UniProtKB-KW"/>
</dbReference>
<gene>
    <name evidence="3" type="ORF">T440DRAFT_406780</name>
</gene>
<organism evidence="3 4">
    <name type="scientific">Plenodomus tracheiphilus IPT5</name>
    <dbReference type="NCBI Taxonomy" id="1408161"/>
    <lineage>
        <taxon>Eukaryota</taxon>
        <taxon>Fungi</taxon>
        <taxon>Dikarya</taxon>
        <taxon>Ascomycota</taxon>
        <taxon>Pezizomycotina</taxon>
        <taxon>Dothideomycetes</taxon>
        <taxon>Pleosporomycetidae</taxon>
        <taxon>Pleosporales</taxon>
        <taxon>Pleosporineae</taxon>
        <taxon>Leptosphaeriaceae</taxon>
        <taxon>Plenodomus</taxon>
    </lineage>
</organism>
<dbReference type="AlphaFoldDB" id="A0A6A7ARN4"/>
<keyword evidence="1" id="KW-0862">Zinc</keyword>
<dbReference type="OrthoDB" id="2849579at2759"/>
<dbReference type="SUPFAM" id="SSF57850">
    <property type="entry name" value="RING/U-box"/>
    <property type="match status" value="1"/>
</dbReference>
<dbReference type="InterPro" id="IPR013083">
    <property type="entry name" value="Znf_RING/FYVE/PHD"/>
</dbReference>
<dbReference type="PROSITE" id="PS50089">
    <property type="entry name" value="ZF_RING_2"/>
    <property type="match status" value="1"/>
</dbReference>
<dbReference type="Proteomes" id="UP000799423">
    <property type="component" value="Unassembled WGS sequence"/>
</dbReference>
<reference evidence="3" key="1">
    <citation type="submission" date="2020-01" db="EMBL/GenBank/DDBJ databases">
        <authorList>
            <consortium name="DOE Joint Genome Institute"/>
            <person name="Haridas S."/>
            <person name="Albert R."/>
            <person name="Binder M."/>
            <person name="Bloem J."/>
            <person name="Labutti K."/>
            <person name="Salamov A."/>
            <person name="Andreopoulos B."/>
            <person name="Baker S.E."/>
            <person name="Barry K."/>
            <person name="Bills G."/>
            <person name="Bluhm B.H."/>
            <person name="Cannon C."/>
            <person name="Castanera R."/>
            <person name="Culley D.E."/>
            <person name="Daum C."/>
            <person name="Ezra D."/>
            <person name="Gonzalez J.B."/>
            <person name="Henrissat B."/>
            <person name="Kuo A."/>
            <person name="Liang C."/>
            <person name="Lipzen A."/>
            <person name="Lutzoni F."/>
            <person name="Magnuson J."/>
            <person name="Mondo S."/>
            <person name="Nolan M."/>
            <person name="Ohm R."/>
            <person name="Pangilinan J."/>
            <person name="Park H.-J."/>
            <person name="Ramirez L."/>
            <person name="Alfaro M."/>
            <person name="Sun H."/>
            <person name="Tritt A."/>
            <person name="Yoshinaga Y."/>
            <person name="Zwiers L.-H."/>
            <person name="Turgeon B.G."/>
            <person name="Goodwin S.B."/>
            <person name="Spatafora J.W."/>
            <person name="Crous P.W."/>
            <person name="Grigoriev I.V."/>
        </authorList>
    </citation>
    <scope>NUCLEOTIDE SEQUENCE</scope>
    <source>
        <strain evidence="3">IPT5</strain>
    </source>
</reference>
<evidence type="ECO:0000256" key="1">
    <source>
        <dbReference type="PROSITE-ProRule" id="PRU00175"/>
    </source>
</evidence>
<dbReference type="InterPro" id="IPR001841">
    <property type="entry name" value="Znf_RING"/>
</dbReference>
<accession>A0A6A7ARN4</accession>
<feature type="domain" description="RING-type" evidence="2">
    <location>
        <begin position="26"/>
        <end position="69"/>
    </location>
</feature>
<sequence length="86" mass="9570">MASSRSHTFQSLQKDYSKGTEETRLICYECTSGAVISIPCGNVLHLGCLNTWLKEQDHSYRAYNCPCCRDVVFGNSSTPYLSLLLG</sequence>